<name>A0A272EVW8_9RHOO</name>
<accession>A0A272EVW8</accession>
<sequence>MTQAQPGRRIGCETDTVLQHLRPGGKARQRHRAQRWPLPRQLRHQRVERSEGTDRGPGFGGLAGQPAGAGPQSVPVFRHRSPLRATALAARRSHLIQRRDDERIGQPPGPPRSLQAGLETAVGIARMAVDDDERGSDRGSARRLRLAGGVVMQPARALRQGEGLITGRCRALAAICRSLRRRHTRDQHQGSKRQPLSPASAHRPHPAPGCAAG</sequence>
<dbReference type="EMBL" id="NMRN01000008">
    <property type="protein sequence ID" value="PAS94254.1"/>
    <property type="molecule type" value="Genomic_DNA"/>
</dbReference>
<evidence type="ECO:0000313" key="3">
    <source>
        <dbReference type="Proteomes" id="UP000216107"/>
    </source>
</evidence>
<protein>
    <submittedName>
        <fullName evidence="2">Uncharacterized protein</fullName>
    </submittedName>
</protein>
<dbReference type="AlphaFoldDB" id="A0A272EVW8"/>
<feature type="region of interest" description="Disordered" evidence="1">
    <location>
        <begin position="44"/>
        <end position="72"/>
    </location>
</feature>
<comment type="caution">
    <text evidence="2">The sequence shown here is derived from an EMBL/GenBank/DDBJ whole genome shotgun (WGS) entry which is preliminary data.</text>
</comment>
<evidence type="ECO:0000256" key="1">
    <source>
        <dbReference type="SAM" id="MobiDB-lite"/>
    </source>
</evidence>
<evidence type="ECO:0000313" key="2">
    <source>
        <dbReference type="EMBL" id="PAS94254.1"/>
    </source>
</evidence>
<dbReference type="Proteomes" id="UP000216107">
    <property type="component" value="Unassembled WGS sequence"/>
</dbReference>
<organism evidence="2 3">
    <name type="scientific">Candidatus Dactylopiibacterium carminicum</name>
    <dbReference type="NCBI Taxonomy" id="857335"/>
    <lineage>
        <taxon>Bacteria</taxon>
        <taxon>Pseudomonadati</taxon>
        <taxon>Pseudomonadota</taxon>
        <taxon>Betaproteobacteria</taxon>
        <taxon>Rhodocyclales</taxon>
        <taxon>Rhodocyclaceae</taxon>
        <taxon>Candidatus Dactylopiibacterium</taxon>
    </lineage>
</organism>
<proteinExistence type="predicted"/>
<feature type="compositionally biased region" description="Basic and acidic residues" evidence="1">
    <location>
        <begin position="45"/>
        <end position="54"/>
    </location>
</feature>
<feature type="region of interest" description="Disordered" evidence="1">
    <location>
        <begin position="181"/>
        <end position="213"/>
    </location>
</feature>
<gene>
    <name evidence="2" type="ORF">CGU29_04380</name>
</gene>
<reference evidence="2 3" key="1">
    <citation type="submission" date="2017-07" db="EMBL/GenBank/DDBJ databases">
        <title>Candidatus Dactylopiibacterium carminicum, a nitrogen-fixing symbiont of the cochineal insect Dactylopius coccus and Dactylopius opuntiae (Hemiptera: Coccoidea: Dactylopiidae).</title>
        <authorList>
            <person name="Vera A."/>
        </authorList>
    </citation>
    <scope>NUCLEOTIDE SEQUENCE [LARGE SCALE GENOMIC DNA]</scope>
    <source>
        <strain evidence="2 3">NFDCM</strain>
    </source>
</reference>